<feature type="region of interest" description="Disordered" evidence="1">
    <location>
        <begin position="66"/>
        <end position="86"/>
    </location>
</feature>
<feature type="signal peptide" evidence="2">
    <location>
        <begin position="1"/>
        <end position="20"/>
    </location>
</feature>
<proteinExistence type="predicted"/>
<dbReference type="EMBL" id="MWBO01000030">
    <property type="protein sequence ID" value="OQA52536.1"/>
    <property type="molecule type" value="Genomic_DNA"/>
</dbReference>
<gene>
    <name evidence="3" type="ORF">BWY43_00482</name>
</gene>
<sequence>MNKLFFAILLAAVCASTAQASTAQDMIKQIKGKVSCSDCSKNTSGITNKVVQESKVENVIDINMEQSQSQSQSQSNSSSNTSKDSGSAAAASAAASAGKSSASSAAAAASGKASASASSSAGKSSASSAAAAVASNATSKAVAATATPVKKVEVAVAKTGTLPEAGVPLAVPIAGSLGLSGASLVALRARAKAAFIAANL</sequence>
<evidence type="ECO:0000256" key="2">
    <source>
        <dbReference type="SAM" id="SignalP"/>
    </source>
</evidence>
<comment type="caution">
    <text evidence="3">The sequence shown here is derived from an EMBL/GenBank/DDBJ whole genome shotgun (WGS) entry which is preliminary data.</text>
</comment>
<dbReference type="Proteomes" id="UP000485367">
    <property type="component" value="Unassembled WGS sequence"/>
</dbReference>
<organism evidence="3">
    <name type="scientific">candidate division WS2 bacterium ADurb.Bin280</name>
    <dbReference type="NCBI Taxonomy" id="1852829"/>
    <lineage>
        <taxon>Bacteria</taxon>
        <taxon>candidate division WS2</taxon>
    </lineage>
</organism>
<protein>
    <submittedName>
        <fullName evidence="3">Uncharacterized protein</fullName>
    </submittedName>
</protein>
<dbReference type="AlphaFoldDB" id="A0A1V5SDD7"/>
<evidence type="ECO:0000313" key="3">
    <source>
        <dbReference type="EMBL" id="OQA52536.1"/>
    </source>
</evidence>
<reference evidence="3" key="1">
    <citation type="submission" date="2017-02" db="EMBL/GenBank/DDBJ databases">
        <title>Delving into the versatile metabolic prowess of the omnipresent phylum Bacteroidetes.</title>
        <authorList>
            <person name="Nobu M.K."/>
            <person name="Mei R."/>
            <person name="Narihiro T."/>
            <person name="Kuroda K."/>
            <person name="Liu W.-T."/>
        </authorList>
    </citation>
    <scope>NUCLEOTIDE SEQUENCE</scope>
    <source>
        <strain evidence="3">ADurb.Bin280</strain>
    </source>
</reference>
<evidence type="ECO:0000256" key="1">
    <source>
        <dbReference type="SAM" id="MobiDB-lite"/>
    </source>
</evidence>
<name>A0A1V5SDD7_9BACT</name>
<accession>A0A1V5SDD7</accession>
<keyword evidence="2" id="KW-0732">Signal</keyword>
<feature type="chain" id="PRO_5012889743" evidence="2">
    <location>
        <begin position="21"/>
        <end position="200"/>
    </location>
</feature>